<gene>
    <name evidence="1" type="ORF">BCR42DRAFT_332647</name>
</gene>
<dbReference type="STRING" id="90262.A0A1X2I8H5"/>
<proteinExistence type="predicted"/>
<dbReference type="InterPro" id="IPR011990">
    <property type="entry name" value="TPR-like_helical_dom_sf"/>
</dbReference>
<dbReference type="EMBL" id="MCGE01000021">
    <property type="protein sequence ID" value="ORZ11576.1"/>
    <property type="molecule type" value="Genomic_DNA"/>
</dbReference>
<dbReference type="Gene3D" id="1.25.40.10">
    <property type="entry name" value="Tetratricopeptide repeat domain"/>
    <property type="match status" value="1"/>
</dbReference>
<organism evidence="1 2">
    <name type="scientific">Absidia repens</name>
    <dbReference type="NCBI Taxonomy" id="90262"/>
    <lineage>
        <taxon>Eukaryota</taxon>
        <taxon>Fungi</taxon>
        <taxon>Fungi incertae sedis</taxon>
        <taxon>Mucoromycota</taxon>
        <taxon>Mucoromycotina</taxon>
        <taxon>Mucoromycetes</taxon>
        <taxon>Mucorales</taxon>
        <taxon>Cunninghamellaceae</taxon>
        <taxon>Absidia</taxon>
    </lineage>
</organism>
<name>A0A1X2I8H5_9FUNG</name>
<accession>A0A1X2I8H5</accession>
<dbReference type="OrthoDB" id="428342at2759"/>
<dbReference type="SMART" id="SM00028">
    <property type="entry name" value="TPR"/>
    <property type="match status" value="2"/>
</dbReference>
<dbReference type="SUPFAM" id="SSF48452">
    <property type="entry name" value="TPR-like"/>
    <property type="match status" value="1"/>
</dbReference>
<protein>
    <submittedName>
        <fullName evidence="1">Uncharacterized protein</fullName>
    </submittedName>
</protein>
<dbReference type="InterPro" id="IPR019734">
    <property type="entry name" value="TPR_rpt"/>
</dbReference>
<dbReference type="Pfam" id="PF14559">
    <property type="entry name" value="TPR_19"/>
    <property type="match status" value="1"/>
</dbReference>
<keyword evidence="2" id="KW-1185">Reference proteome</keyword>
<reference evidence="1 2" key="1">
    <citation type="submission" date="2016-07" db="EMBL/GenBank/DDBJ databases">
        <title>Pervasive Adenine N6-methylation of Active Genes in Fungi.</title>
        <authorList>
            <consortium name="DOE Joint Genome Institute"/>
            <person name="Mondo S.J."/>
            <person name="Dannebaum R.O."/>
            <person name="Kuo R.C."/>
            <person name="Labutti K."/>
            <person name="Haridas S."/>
            <person name="Kuo A."/>
            <person name="Salamov A."/>
            <person name="Ahrendt S.R."/>
            <person name="Lipzen A."/>
            <person name="Sullivan W."/>
            <person name="Andreopoulos W.B."/>
            <person name="Clum A."/>
            <person name="Lindquist E."/>
            <person name="Daum C."/>
            <person name="Ramamoorthy G.K."/>
            <person name="Gryganskyi A."/>
            <person name="Culley D."/>
            <person name="Magnuson J.K."/>
            <person name="James T.Y."/>
            <person name="O'Malley M.A."/>
            <person name="Stajich J.E."/>
            <person name="Spatafora J.W."/>
            <person name="Visel A."/>
            <person name="Grigoriev I.V."/>
        </authorList>
    </citation>
    <scope>NUCLEOTIDE SEQUENCE [LARGE SCALE GENOMIC DNA]</scope>
    <source>
        <strain evidence="1 2">NRRL 1336</strain>
    </source>
</reference>
<evidence type="ECO:0000313" key="1">
    <source>
        <dbReference type="EMBL" id="ORZ11576.1"/>
    </source>
</evidence>
<sequence length="311" mass="35368">MNHHWRAVARDARQKLVQTPPTELDTIFQLWYIRLLALYQLGLYQLASAEFEKLGSDDILTALPDLLPFEIRVLWAVLPFQMGHPLATLEFLSRLAIQCQKKQQLQRELQVYLIMVTRLIQMNDAHGAAKILQAVLHRVTAMDPHSSSRVDLMTSLGRLYLQLGDLATAERMYTDIEAIQKQYPALDTPLLQETIQTNRALLHMAKGNWSEAKQLLEQVIQQYPENLTAVNNLAVCMVYSGHLSQSMELLDRTTQQHPTTAGTSQVTVMNLCTLYELRFDGAGLVGKKVDVMKQIARWVGDSFNPQCIKLQ</sequence>
<dbReference type="Proteomes" id="UP000193560">
    <property type="component" value="Unassembled WGS sequence"/>
</dbReference>
<dbReference type="PANTHER" id="PTHR21581">
    <property type="entry name" value="D-ALANYL-D-ALANINE CARBOXYPEPTIDASE"/>
    <property type="match status" value="1"/>
</dbReference>
<dbReference type="AlphaFoldDB" id="A0A1X2I8H5"/>
<comment type="caution">
    <text evidence="1">The sequence shown here is derived from an EMBL/GenBank/DDBJ whole genome shotgun (WGS) entry which is preliminary data.</text>
</comment>
<dbReference type="PANTHER" id="PTHR21581:SF6">
    <property type="entry name" value="TRAFFICKING PROTEIN PARTICLE COMPLEX SUBUNIT 12"/>
    <property type="match status" value="1"/>
</dbReference>
<dbReference type="GO" id="GO:0005794">
    <property type="term" value="C:Golgi apparatus"/>
    <property type="evidence" value="ECO:0007669"/>
    <property type="project" value="TreeGrafter"/>
</dbReference>
<evidence type="ECO:0000313" key="2">
    <source>
        <dbReference type="Proteomes" id="UP000193560"/>
    </source>
</evidence>
<dbReference type="GO" id="GO:0030008">
    <property type="term" value="C:TRAPP complex"/>
    <property type="evidence" value="ECO:0007669"/>
    <property type="project" value="TreeGrafter"/>
</dbReference>